<dbReference type="InterPro" id="IPR057253">
    <property type="entry name" value="CoiA-like_N"/>
</dbReference>
<name>A0ABZ1C9K5_9BACT</name>
<reference evidence="2 3" key="1">
    <citation type="submission" date="2021-08" db="EMBL/GenBank/DDBJ databases">
        <authorList>
            <person name="Zhang D."/>
            <person name="Zhang A."/>
            <person name="Wang L."/>
        </authorList>
    </citation>
    <scope>NUCLEOTIDE SEQUENCE [LARGE SCALE GENOMIC DNA]</scope>
    <source>
        <strain evidence="2 3">WL0086</strain>
    </source>
</reference>
<accession>A0ABZ1C9K5</accession>
<evidence type="ECO:0000313" key="2">
    <source>
        <dbReference type="EMBL" id="WRQ88055.1"/>
    </source>
</evidence>
<protein>
    <recommendedName>
        <fullName evidence="1">Competence protein CoiA-like N-terminal domain-containing protein</fullName>
    </recommendedName>
</protein>
<keyword evidence="3" id="KW-1185">Reference proteome</keyword>
<sequence>MEWFDYSPTRSSIIPFGIGPNGLSYSVDEVPRGHKCGCVCPDCGNPLNARQGDTNRHHFAHQSMLECRHSLEASLYHMTLQLMCAAGSQLQMPGLYLRHDWCDQFGLDLKNPNTKKFLEKTDWVIEPEQTGPNETFTSSNKSIHDSSWSAPDLVSADGSIEIHLLSYRKRWDDRPQIPPSTTKRIVAINLNAYARSWWETCDPELSARIDRVGTNKKQLARWLSTNRYSYRGFLHHPDSELLRAKFEEWARKRRAEDKAKEDEWNRLRRAEQRARSIQIDEASGHWIFPPDSHAKWLYAAASSNVGSYMQDKERQHYGLQHLGGGRYGWIGKPGDKVPWEVRKFLKQPLVPQELPPEVEIDEDGIVQDPSKQPKMISPGVPEAEVILEKNVRSCCICGAPVDRVIIGPGEAIAGRKAERCSANKNHPTTML</sequence>
<evidence type="ECO:0000313" key="3">
    <source>
        <dbReference type="Proteomes" id="UP000738431"/>
    </source>
</evidence>
<evidence type="ECO:0000259" key="1">
    <source>
        <dbReference type="Pfam" id="PF25164"/>
    </source>
</evidence>
<dbReference type="RefSeq" id="WP_221028910.1">
    <property type="nucleotide sequence ID" value="NZ_CP139781.1"/>
</dbReference>
<proteinExistence type="predicted"/>
<feature type="domain" description="Competence protein CoiA-like N-terminal" evidence="1">
    <location>
        <begin position="38"/>
        <end position="69"/>
    </location>
</feature>
<organism evidence="2 3">
    <name type="scientific">Actomonas aquatica</name>
    <dbReference type="NCBI Taxonomy" id="2866162"/>
    <lineage>
        <taxon>Bacteria</taxon>
        <taxon>Pseudomonadati</taxon>
        <taxon>Verrucomicrobiota</taxon>
        <taxon>Opitutia</taxon>
        <taxon>Opitutales</taxon>
        <taxon>Opitutaceae</taxon>
        <taxon>Actomonas</taxon>
    </lineage>
</organism>
<dbReference type="Pfam" id="PF25164">
    <property type="entry name" value="CoiA_N"/>
    <property type="match status" value="1"/>
</dbReference>
<reference evidence="2 3" key="2">
    <citation type="submission" date="2023-12" db="EMBL/GenBank/DDBJ databases">
        <title>Description of an unclassified Opitutus bacterium of Verrucomicrobiota.</title>
        <authorList>
            <person name="Zhang D.-F."/>
        </authorList>
    </citation>
    <scope>NUCLEOTIDE SEQUENCE [LARGE SCALE GENOMIC DNA]</scope>
    <source>
        <strain evidence="2 3">WL0086</strain>
    </source>
</reference>
<gene>
    <name evidence="2" type="ORF">K1X11_001465</name>
</gene>
<dbReference type="EMBL" id="CP139781">
    <property type="protein sequence ID" value="WRQ88055.1"/>
    <property type="molecule type" value="Genomic_DNA"/>
</dbReference>
<dbReference type="Proteomes" id="UP000738431">
    <property type="component" value="Chromosome"/>
</dbReference>